<evidence type="ECO:0008006" key="14">
    <source>
        <dbReference type="Google" id="ProtNLM"/>
    </source>
</evidence>
<protein>
    <recommendedName>
        <fullName evidence="14">Odorant receptor</fullName>
    </recommendedName>
</protein>
<proteinExistence type="predicted"/>
<evidence type="ECO:0000256" key="3">
    <source>
        <dbReference type="ARBA" id="ARBA00022606"/>
    </source>
</evidence>
<gene>
    <name evidence="12" type="ORF">DIABBA_LOCUS5591</name>
</gene>
<dbReference type="Proteomes" id="UP001153709">
    <property type="component" value="Chromosome 3"/>
</dbReference>
<keyword evidence="13" id="KW-1185">Reference proteome</keyword>
<evidence type="ECO:0000256" key="1">
    <source>
        <dbReference type="ARBA" id="ARBA00004651"/>
    </source>
</evidence>
<name>A0A9N9T0P0_DIABA</name>
<keyword evidence="7 11" id="KW-0472">Membrane</keyword>
<feature type="region of interest" description="Disordered" evidence="10">
    <location>
        <begin position="481"/>
        <end position="520"/>
    </location>
</feature>
<dbReference type="OrthoDB" id="6707955at2759"/>
<evidence type="ECO:0000256" key="5">
    <source>
        <dbReference type="ARBA" id="ARBA00022725"/>
    </source>
</evidence>
<dbReference type="GO" id="GO:0005886">
    <property type="term" value="C:plasma membrane"/>
    <property type="evidence" value="ECO:0007669"/>
    <property type="project" value="UniProtKB-SubCell"/>
</dbReference>
<dbReference type="GO" id="GO:0005549">
    <property type="term" value="F:odorant binding"/>
    <property type="evidence" value="ECO:0007669"/>
    <property type="project" value="InterPro"/>
</dbReference>
<dbReference type="EMBL" id="OU898278">
    <property type="protein sequence ID" value="CAG9832055.1"/>
    <property type="molecule type" value="Genomic_DNA"/>
</dbReference>
<dbReference type="PANTHER" id="PTHR21137">
    <property type="entry name" value="ODORANT RECEPTOR"/>
    <property type="match status" value="1"/>
</dbReference>
<keyword evidence="8" id="KW-0675">Receptor</keyword>
<evidence type="ECO:0000256" key="8">
    <source>
        <dbReference type="ARBA" id="ARBA00023170"/>
    </source>
</evidence>
<keyword evidence="9" id="KW-0807">Transducer</keyword>
<dbReference type="PANTHER" id="PTHR21137:SF35">
    <property type="entry name" value="ODORANT RECEPTOR 19A-RELATED"/>
    <property type="match status" value="1"/>
</dbReference>
<keyword evidence="2" id="KW-1003">Cell membrane</keyword>
<evidence type="ECO:0000256" key="6">
    <source>
        <dbReference type="ARBA" id="ARBA00022989"/>
    </source>
</evidence>
<evidence type="ECO:0000256" key="7">
    <source>
        <dbReference type="ARBA" id="ARBA00023136"/>
    </source>
</evidence>
<keyword evidence="4 11" id="KW-0812">Transmembrane</keyword>
<evidence type="ECO:0000256" key="11">
    <source>
        <dbReference type="SAM" id="Phobius"/>
    </source>
</evidence>
<evidence type="ECO:0000256" key="2">
    <source>
        <dbReference type="ARBA" id="ARBA00022475"/>
    </source>
</evidence>
<feature type="transmembrane region" description="Helical" evidence="11">
    <location>
        <begin position="300"/>
        <end position="321"/>
    </location>
</feature>
<keyword evidence="3" id="KW-0716">Sensory transduction</keyword>
<evidence type="ECO:0000313" key="13">
    <source>
        <dbReference type="Proteomes" id="UP001153709"/>
    </source>
</evidence>
<comment type="subcellular location">
    <subcellularLocation>
        <location evidence="1">Cell membrane</location>
        <topology evidence="1">Multi-pass membrane protein</topology>
    </subcellularLocation>
</comment>
<keyword evidence="5" id="KW-0552">Olfaction</keyword>
<feature type="transmembrane region" description="Helical" evidence="11">
    <location>
        <begin position="333"/>
        <end position="351"/>
    </location>
</feature>
<feature type="compositionally biased region" description="Basic and acidic residues" evidence="10">
    <location>
        <begin position="481"/>
        <end position="494"/>
    </location>
</feature>
<keyword evidence="6 11" id="KW-1133">Transmembrane helix</keyword>
<sequence>MLERAYVRYDTAEIAINGFRKSRIGPFNKHIFREHDFSIQHQADGDRVAVPNLPEAEQENQVTPAKYVTPPRSIDVTKFVENLSCKNISNNKDSTVRPQDISPLPTTLFYMSSVKKRKSKKGSAALITGTPSKDALESSLSEQKRNKNDDSDMECDIGEKEAECMFCTGLFSKDTLVEQVLKFYAFTSLLEMDCSNDEEKNNLCGTLTQIWLPIGKVSSLTIKMIFFFQLLVCIWACVGAGNMFFVSFESSEFLVCHINYLEGKIMKIFESDSENTRKKELAFCVRYHNWIIELGNDLNYLIKMTLGHMSLTAAVVMGMIANQIVQKYKPLGAGIYLGGYVIAIFWLSHAGQRVTDESLSIADAVFESDWYKSSKQMRKDLAFIIKRSHEPLRINALPLGTFNYALFITIAMKKLHCRRPNSLLSLVSDQSNSASPKPSCSFELLLLEKIRRTPNITARRRKIDSMAKVLTTEEYLKEIQEKEQNKKSKGEKSTKSRKKQKANKTVVESDSESSIDEQQVYQDESDVEDLTLEDIIEDDCDDEPSENGETNLEITEAYELRENDFILTKFNTKKTQVYYVAQILKIFKSDVEVKYLRRKGFKFIFPAIEEKYFIDKSDIETKLPCQK</sequence>
<reference evidence="12" key="1">
    <citation type="submission" date="2022-01" db="EMBL/GenBank/DDBJ databases">
        <authorList>
            <person name="King R."/>
        </authorList>
    </citation>
    <scope>NUCLEOTIDE SEQUENCE</scope>
</reference>
<evidence type="ECO:0000256" key="9">
    <source>
        <dbReference type="ARBA" id="ARBA00023224"/>
    </source>
</evidence>
<dbReference type="Pfam" id="PF02949">
    <property type="entry name" value="7tm_6"/>
    <property type="match status" value="1"/>
</dbReference>
<feature type="transmembrane region" description="Helical" evidence="11">
    <location>
        <begin position="225"/>
        <end position="245"/>
    </location>
</feature>
<accession>A0A9N9T0P0</accession>
<evidence type="ECO:0000256" key="10">
    <source>
        <dbReference type="SAM" id="MobiDB-lite"/>
    </source>
</evidence>
<organism evidence="12 13">
    <name type="scientific">Diabrotica balteata</name>
    <name type="common">Banded cucumber beetle</name>
    <dbReference type="NCBI Taxonomy" id="107213"/>
    <lineage>
        <taxon>Eukaryota</taxon>
        <taxon>Metazoa</taxon>
        <taxon>Ecdysozoa</taxon>
        <taxon>Arthropoda</taxon>
        <taxon>Hexapoda</taxon>
        <taxon>Insecta</taxon>
        <taxon>Pterygota</taxon>
        <taxon>Neoptera</taxon>
        <taxon>Endopterygota</taxon>
        <taxon>Coleoptera</taxon>
        <taxon>Polyphaga</taxon>
        <taxon>Cucujiformia</taxon>
        <taxon>Chrysomeloidea</taxon>
        <taxon>Chrysomelidae</taxon>
        <taxon>Galerucinae</taxon>
        <taxon>Diabroticina</taxon>
        <taxon>Diabroticites</taxon>
        <taxon>Diabrotica</taxon>
    </lineage>
</organism>
<dbReference type="GO" id="GO:0007165">
    <property type="term" value="P:signal transduction"/>
    <property type="evidence" value="ECO:0007669"/>
    <property type="project" value="UniProtKB-KW"/>
</dbReference>
<evidence type="ECO:0000313" key="12">
    <source>
        <dbReference type="EMBL" id="CAG9832055.1"/>
    </source>
</evidence>
<dbReference type="AlphaFoldDB" id="A0A9N9T0P0"/>
<feature type="region of interest" description="Disordered" evidence="10">
    <location>
        <begin position="121"/>
        <end position="152"/>
    </location>
</feature>
<evidence type="ECO:0000256" key="4">
    <source>
        <dbReference type="ARBA" id="ARBA00022692"/>
    </source>
</evidence>
<dbReference type="InterPro" id="IPR004117">
    <property type="entry name" value="7tm6_olfct_rcpt"/>
</dbReference>
<dbReference type="GO" id="GO:0004984">
    <property type="term" value="F:olfactory receptor activity"/>
    <property type="evidence" value="ECO:0007669"/>
    <property type="project" value="InterPro"/>
</dbReference>